<proteinExistence type="predicted"/>
<dbReference type="InterPro" id="IPR016181">
    <property type="entry name" value="Acyl_CoA_acyltransferase"/>
</dbReference>
<dbReference type="SUPFAM" id="SSF55729">
    <property type="entry name" value="Acyl-CoA N-acyltransferases (Nat)"/>
    <property type="match status" value="1"/>
</dbReference>
<reference evidence="2 3" key="1">
    <citation type="submission" date="2019-06" db="EMBL/GenBank/DDBJ databases">
        <title>Sequencing the genomes of 1000 actinobacteria strains.</title>
        <authorList>
            <person name="Klenk H.-P."/>
        </authorList>
    </citation>
    <scope>NUCLEOTIDE SEQUENCE [LARGE SCALE GENOMIC DNA]</scope>
    <source>
        <strain evidence="2 3">DSM 12335</strain>
    </source>
</reference>
<dbReference type="EMBL" id="VFOP01000001">
    <property type="protein sequence ID" value="TQL51015.1"/>
    <property type="molecule type" value="Genomic_DNA"/>
</dbReference>
<sequence length="261" mass="27207">MPVPDRPLRPVRTHPDLLGLTRDDPFVRWAVPDPFEGAVLAGTGAVAVERQSTHRHGLWLIPLPAGGTSPADGLADLLTGLREEGHVARLGVGSLSIPQPYAAVLAAHFDLAGGGEWDFMWTTSAPASRPGEAALQELDDAADAEELAVFSAEHSPTAEGEPGTGRTVLWLGLRGADGALLAAGGMQRLSSGAPHLAGIVVHGAHRGRGLGAAITAALTRRALAGHGVCTLGVYSANATALSLYRRLGYRTAYPWHSRRLA</sequence>
<evidence type="ECO:0000313" key="2">
    <source>
        <dbReference type="EMBL" id="TQL51015.1"/>
    </source>
</evidence>
<dbReference type="InterPro" id="IPR000182">
    <property type="entry name" value="GNAT_dom"/>
</dbReference>
<protein>
    <submittedName>
        <fullName evidence="2">FR47-like protein</fullName>
    </submittedName>
</protein>
<evidence type="ECO:0000313" key="3">
    <source>
        <dbReference type="Proteomes" id="UP000319516"/>
    </source>
</evidence>
<feature type="domain" description="N-acetyltransferase" evidence="1">
    <location>
        <begin position="122"/>
        <end position="261"/>
    </location>
</feature>
<accession>A0A542YSE5</accession>
<name>A0A542YSE5_9MICO</name>
<keyword evidence="3" id="KW-1185">Reference proteome</keyword>
<dbReference type="Proteomes" id="UP000319516">
    <property type="component" value="Unassembled WGS sequence"/>
</dbReference>
<dbReference type="PROSITE" id="PS51186">
    <property type="entry name" value="GNAT"/>
    <property type="match status" value="1"/>
</dbReference>
<dbReference type="GO" id="GO:0016747">
    <property type="term" value="F:acyltransferase activity, transferring groups other than amino-acyl groups"/>
    <property type="evidence" value="ECO:0007669"/>
    <property type="project" value="InterPro"/>
</dbReference>
<dbReference type="Pfam" id="PF13508">
    <property type="entry name" value="Acetyltransf_7"/>
    <property type="match status" value="1"/>
</dbReference>
<gene>
    <name evidence="2" type="ORF">FB467_2148</name>
</gene>
<organism evidence="2 3">
    <name type="scientific">Ornithinicoccus hortensis</name>
    <dbReference type="NCBI Taxonomy" id="82346"/>
    <lineage>
        <taxon>Bacteria</taxon>
        <taxon>Bacillati</taxon>
        <taxon>Actinomycetota</taxon>
        <taxon>Actinomycetes</taxon>
        <taxon>Micrococcales</taxon>
        <taxon>Intrasporangiaceae</taxon>
        <taxon>Ornithinicoccus</taxon>
    </lineage>
</organism>
<comment type="caution">
    <text evidence="2">The sequence shown here is derived from an EMBL/GenBank/DDBJ whole genome shotgun (WGS) entry which is preliminary data.</text>
</comment>
<dbReference type="AlphaFoldDB" id="A0A542YSE5"/>
<dbReference type="Gene3D" id="3.40.630.30">
    <property type="match status" value="1"/>
</dbReference>
<evidence type="ECO:0000259" key="1">
    <source>
        <dbReference type="PROSITE" id="PS51186"/>
    </source>
</evidence>